<dbReference type="OrthoDB" id="3799394at2759"/>
<accession>A0A9P4S340</accession>
<protein>
    <submittedName>
        <fullName evidence="1">Uncharacterized protein</fullName>
    </submittedName>
</protein>
<proteinExistence type="predicted"/>
<dbReference type="Proteomes" id="UP000799429">
    <property type="component" value="Unassembled WGS sequence"/>
</dbReference>
<dbReference type="EMBL" id="MU006110">
    <property type="protein sequence ID" value="KAF2835284.1"/>
    <property type="molecule type" value="Genomic_DNA"/>
</dbReference>
<gene>
    <name evidence="1" type="ORF">M501DRAFT_1020057</name>
</gene>
<dbReference type="AlphaFoldDB" id="A0A9P4S340"/>
<name>A0A9P4S340_9PEZI</name>
<evidence type="ECO:0000313" key="1">
    <source>
        <dbReference type="EMBL" id="KAF2835284.1"/>
    </source>
</evidence>
<sequence>MAAAVPAPAPQAVSGCDCEPMICVQSWPDSCFCGNLNLVNCFNKCGGSQPFLQLCIDSSETTWSK</sequence>
<reference evidence="1" key="1">
    <citation type="journal article" date="2020" name="Stud. Mycol.">
        <title>101 Dothideomycetes genomes: a test case for predicting lifestyles and emergence of pathogens.</title>
        <authorList>
            <person name="Haridas S."/>
            <person name="Albert R."/>
            <person name="Binder M."/>
            <person name="Bloem J."/>
            <person name="Labutti K."/>
            <person name="Salamov A."/>
            <person name="Andreopoulos B."/>
            <person name="Baker S."/>
            <person name="Barry K."/>
            <person name="Bills G."/>
            <person name="Bluhm B."/>
            <person name="Cannon C."/>
            <person name="Castanera R."/>
            <person name="Culley D."/>
            <person name="Daum C."/>
            <person name="Ezra D."/>
            <person name="Gonzalez J."/>
            <person name="Henrissat B."/>
            <person name="Kuo A."/>
            <person name="Liang C."/>
            <person name="Lipzen A."/>
            <person name="Lutzoni F."/>
            <person name="Magnuson J."/>
            <person name="Mondo S."/>
            <person name="Nolan M."/>
            <person name="Ohm R."/>
            <person name="Pangilinan J."/>
            <person name="Park H.-J."/>
            <person name="Ramirez L."/>
            <person name="Alfaro M."/>
            <person name="Sun H."/>
            <person name="Tritt A."/>
            <person name="Yoshinaga Y."/>
            <person name="Zwiers L.-H."/>
            <person name="Turgeon B."/>
            <person name="Goodwin S."/>
            <person name="Spatafora J."/>
            <person name="Crous P."/>
            <person name="Grigoriev I."/>
        </authorList>
    </citation>
    <scope>NUCLEOTIDE SEQUENCE</scope>
    <source>
        <strain evidence="1">CBS 101060</strain>
    </source>
</reference>
<evidence type="ECO:0000313" key="2">
    <source>
        <dbReference type="Proteomes" id="UP000799429"/>
    </source>
</evidence>
<keyword evidence="2" id="KW-1185">Reference proteome</keyword>
<organism evidence="1 2">
    <name type="scientific">Patellaria atrata CBS 101060</name>
    <dbReference type="NCBI Taxonomy" id="1346257"/>
    <lineage>
        <taxon>Eukaryota</taxon>
        <taxon>Fungi</taxon>
        <taxon>Dikarya</taxon>
        <taxon>Ascomycota</taxon>
        <taxon>Pezizomycotina</taxon>
        <taxon>Dothideomycetes</taxon>
        <taxon>Dothideomycetes incertae sedis</taxon>
        <taxon>Patellariales</taxon>
        <taxon>Patellariaceae</taxon>
        <taxon>Patellaria</taxon>
    </lineage>
</organism>
<comment type="caution">
    <text evidence="1">The sequence shown here is derived from an EMBL/GenBank/DDBJ whole genome shotgun (WGS) entry which is preliminary data.</text>
</comment>